<dbReference type="EMBL" id="CP001736">
    <property type="protein sequence ID" value="ADB34142.1"/>
    <property type="molecule type" value="Genomic_DNA"/>
</dbReference>
<dbReference type="Gene3D" id="3.40.50.1820">
    <property type="entry name" value="alpha/beta hydrolase"/>
    <property type="match status" value="1"/>
</dbReference>
<dbReference type="HOGENOM" id="CLU_012494_6_4_11"/>
<gene>
    <name evidence="3" type="ordered locus">Kfla_5126</name>
</gene>
<dbReference type="PANTHER" id="PTHR48081:SF8">
    <property type="entry name" value="ALPHA_BETA HYDROLASE FOLD-3 DOMAIN-CONTAINING PROTEIN-RELATED"/>
    <property type="match status" value="1"/>
</dbReference>
<evidence type="ECO:0000256" key="1">
    <source>
        <dbReference type="ARBA" id="ARBA00022801"/>
    </source>
</evidence>
<dbReference type="OrthoDB" id="3181909at2"/>
<keyword evidence="4" id="KW-1185">Reference proteome</keyword>
<dbReference type="InterPro" id="IPR013094">
    <property type="entry name" value="AB_hydrolase_3"/>
</dbReference>
<dbReference type="Proteomes" id="UP000007967">
    <property type="component" value="Chromosome"/>
</dbReference>
<dbReference type="InterPro" id="IPR050300">
    <property type="entry name" value="GDXG_lipolytic_enzyme"/>
</dbReference>
<reference evidence="3 4" key="2">
    <citation type="journal article" date="2010" name="Stand. Genomic Sci.">
        <title>Complete genome sequence of Kribbella flavida type strain (IFO 14399).</title>
        <authorList>
            <person name="Pukall R."/>
            <person name="Lapidus A."/>
            <person name="Glavina Del Rio T."/>
            <person name="Copeland A."/>
            <person name="Tice H."/>
            <person name="Cheng J.-F."/>
            <person name="Lucas S."/>
            <person name="Chen F."/>
            <person name="Nolan M."/>
            <person name="LaButti K."/>
            <person name="Pati A."/>
            <person name="Ivanova N."/>
            <person name="Mavrommatis K."/>
            <person name="Mikhailova N."/>
            <person name="Pitluck S."/>
            <person name="Bruce D."/>
            <person name="Goodwin L."/>
            <person name="Land M."/>
            <person name="Hauser L."/>
            <person name="Chang Y.-J."/>
            <person name="Jeffries C.D."/>
            <person name="Chen A."/>
            <person name="Palaniappan K."/>
            <person name="Chain P."/>
            <person name="Rohde M."/>
            <person name="Goeker M."/>
            <person name="Bristow J."/>
            <person name="Eisen J.A."/>
            <person name="Markowitz V."/>
            <person name="Hugenholtz P."/>
            <person name="Kyrpides N.C."/>
            <person name="Klenk H.-P."/>
            <person name="Brettin T."/>
        </authorList>
    </citation>
    <scope>NUCLEOTIDE SEQUENCE [LARGE SCALE GENOMIC DNA]</scope>
    <source>
        <strain evidence="4">DSM 17836 / JCM 10339 / NBRC 14399</strain>
    </source>
</reference>
<dbReference type="InterPro" id="IPR029058">
    <property type="entry name" value="AB_hydrolase_fold"/>
</dbReference>
<evidence type="ECO:0000259" key="2">
    <source>
        <dbReference type="Pfam" id="PF07859"/>
    </source>
</evidence>
<dbReference type="Pfam" id="PF07859">
    <property type="entry name" value="Abhydrolase_3"/>
    <property type="match status" value="1"/>
</dbReference>
<dbReference type="SUPFAM" id="SSF53474">
    <property type="entry name" value="alpha/beta-Hydrolases"/>
    <property type="match status" value="1"/>
</dbReference>
<keyword evidence="1 3" id="KW-0378">Hydrolase</keyword>
<dbReference type="eggNOG" id="COG0657">
    <property type="taxonomic scope" value="Bacteria"/>
</dbReference>
<evidence type="ECO:0000313" key="3">
    <source>
        <dbReference type="EMBL" id="ADB34142.1"/>
    </source>
</evidence>
<dbReference type="PANTHER" id="PTHR48081">
    <property type="entry name" value="AB HYDROLASE SUPERFAMILY PROTEIN C4A8.06C"/>
    <property type="match status" value="1"/>
</dbReference>
<dbReference type="GO" id="GO:0016787">
    <property type="term" value="F:hydrolase activity"/>
    <property type="evidence" value="ECO:0007669"/>
    <property type="project" value="UniProtKB-KW"/>
</dbReference>
<feature type="domain" description="Alpha/beta hydrolase fold-3" evidence="2">
    <location>
        <begin position="74"/>
        <end position="286"/>
    </location>
</feature>
<accession>D2Q3L9</accession>
<organism evidence="3 4">
    <name type="scientific">Kribbella flavida (strain DSM 17836 / JCM 10339 / NBRC 14399)</name>
    <dbReference type="NCBI Taxonomy" id="479435"/>
    <lineage>
        <taxon>Bacteria</taxon>
        <taxon>Bacillati</taxon>
        <taxon>Actinomycetota</taxon>
        <taxon>Actinomycetes</taxon>
        <taxon>Propionibacteriales</taxon>
        <taxon>Kribbellaceae</taxon>
        <taxon>Kribbella</taxon>
    </lineage>
</organism>
<name>D2Q3L9_KRIFD</name>
<dbReference type="AlphaFoldDB" id="D2Q3L9"/>
<dbReference type="RefSeq" id="WP_012922696.1">
    <property type="nucleotide sequence ID" value="NC_013729.1"/>
</dbReference>
<dbReference type="KEGG" id="kfl:Kfla_5126"/>
<evidence type="ECO:0000313" key="4">
    <source>
        <dbReference type="Proteomes" id="UP000007967"/>
    </source>
</evidence>
<proteinExistence type="predicted"/>
<protein>
    <submittedName>
        <fullName evidence="3">Alpha/beta hydrolase fold-3 domain protein</fullName>
    </submittedName>
</protein>
<dbReference type="STRING" id="479435.Kfla_5126"/>
<sequence length="312" mass="33403">MALHPQAAAFLDRQRRAGVRASHQLTVAQARVQAESVDDPARESVARVIDVLVPGPDGDVPARVYSPVCPVGVVLYLHGGGHVTGTVDSYDGLTRRLANRVPATLVAVDYRRAPEYRCPVAVDDAEAVYRWLLPRAAELAPAGAGRVAIAGDSAGGNNAAVLCRRLRDAGAPLPVLQVLAYPPVDAVAYRDQDAYPSYRECGEGFGLVYEDGLSYWDHYLGPDGDPFSPDASPLRAPSLAGLPPAYVLTVEYDVLRDEGQAYAEHLQAADVPTVHRRWNGHLHGFLGNPGAFDDADTALDEIAQALRTRLAA</sequence>
<reference evidence="4" key="1">
    <citation type="submission" date="2009-09" db="EMBL/GenBank/DDBJ databases">
        <title>The complete genome of Kribbella flavida DSM 17836.</title>
        <authorList>
            <consortium name="US DOE Joint Genome Institute (JGI-PGF)"/>
            <person name="Lucas S."/>
            <person name="Copeland A."/>
            <person name="Lapidus A."/>
            <person name="Glavina del Rio T."/>
            <person name="Dalin E."/>
            <person name="Tice H."/>
            <person name="Bruce D."/>
            <person name="Goodwin L."/>
            <person name="Pitluck S."/>
            <person name="Kyrpides N."/>
            <person name="Mavromatis K."/>
            <person name="Ivanova N."/>
            <person name="Saunders E."/>
            <person name="Brettin T."/>
            <person name="Detter J.C."/>
            <person name="Han C."/>
            <person name="Larimer F."/>
            <person name="Land M."/>
            <person name="Hauser L."/>
            <person name="Markowitz V."/>
            <person name="Cheng J.-F."/>
            <person name="Hugenholtz P."/>
            <person name="Woyke T."/>
            <person name="Wu D."/>
            <person name="Pukall R."/>
            <person name="Klenk H.-P."/>
            <person name="Eisen J.A."/>
        </authorList>
    </citation>
    <scope>NUCLEOTIDE SEQUENCE [LARGE SCALE GENOMIC DNA]</scope>
    <source>
        <strain evidence="4">DSM 17836 / JCM 10339 / NBRC 14399</strain>
    </source>
</reference>